<proteinExistence type="predicted"/>
<dbReference type="PANTHER" id="PTHR37476:SF1">
    <property type="entry name" value="COILED-COIL DOMAIN-CONTAINING PROTEIN 171"/>
    <property type="match status" value="1"/>
</dbReference>
<dbReference type="Proteomes" id="UP000472265">
    <property type="component" value="Chromosome 10"/>
</dbReference>
<accession>A0A671UIS6</accession>
<reference evidence="2" key="1">
    <citation type="submission" date="2021-04" db="EMBL/GenBank/DDBJ databases">
        <authorList>
            <consortium name="Wellcome Sanger Institute Data Sharing"/>
        </authorList>
    </citation>
    <scope>NUCLEOTIDE SEQUENCE [LARGE SCALE GENOMIC DNA]</scope>
</reference>
<evidence type="ECO:0000256" key="1">
    <source>
        <dbReference type="SAM" id="Coils"/>
    </source>
</evidence>
<dbReference type="PANTHER" id="PTHR37476">
    <property type="entry name" value="COILED-COIL DOMAIN-CONTAINING PROTEIN 171"/>
    <property type="match status" value="1"/>
</dbReference>
<dbReference type="AlphaFoldDB" id="A0A671UIS6"/>
<gene>
    <name evidence="2" type="primary">ccdc171</name>
</gene>
<dbReference type="Ensembl" id="ENSSAUT00010013389.1">
    <property type="protein sequence ID" value="ENSSAUP00010012594.1"/>
    <property type="gene ID" value="ENSSAUG00010006000.1"/>
</dbReference>
<evidence type="ECO:0000313" key="3">
    <source>
        <dbReference type="Proteomes" id="UP000472265"/>
    </source>
</evidence>
<keyword evidence="1" id="KW-0175">Coiled coil</keyword>
<feature type="coiled-coil region" evidence="1">
    <location>
        <begin position="178"/>
        <end position="219"/>
    </location>
</feature>
<name>A0A671UIS6_SPAAU</name>
<protein>
    <submittedName>
        <fullName evidence="2">Uncharacterized protein</fullName>
    </submittedName>
</protein>
<dbReference type="InParanoid" id="A0A671UIS6"/>
<organism evidence="2 3">
    <name type="scientific">Sparus aurata</name>
    <name type="common">Gilthead sea bream</name>
    <dbReference type="NCBI Taxonomy" id="8175"/>
    <lineage>
        <taxon>Eukaryota</taxon>
        <taxon>Metazoa</taxon>
        <taxon>Chordata</taxon>
        <taxon>Craniata</taxon>
        <taxon>Vertebrata</taxon>
        <taxon>Euteleostomi</taxon>
        <taxon>Actinopterygii</taxon>
        <taxon>Neopterygii</taxon>
        <taxon>Teleostei</taxon>
        <taxon>Neoteleostei</taxon>
        <taxon>Acanthomorphata</taxon>
        <taxon>Eupercaria</taxon>
        <taxon>Spariformes</taxon>
        <taxon>Sparidae</taxon>
        <taxon>Sparus</taxon>
    </lineage>
</organism>
<sequence length="358" mass="40638">MSASRSALSRLLNHLLDQSEVHSSLSHCRLDEDTLSSRLKLGLSRLTPPHPNTKALVSTLQQHFLLFSQRLHSAEVERRSLRLEVANLKKGLRQERAETSRTVPAERFNSVCVELRQALSREQEAQALIQEQTDRLHALQLRVDTHTLEQTNTQHTLGQTAQSLLEARQEVSRKERSLRILGKHLSGVQKERKQLEERLRQVEEELRDAGRRKDSLISSMKAAETSCREVRDGLIQSRRSLSAQPHPLPLLREHLELSGAESIMGAPEMAACQSLLSAVAQLHHTCSSRIDWLEQEVSAHRSHVTALRSELQDACLRDNLAYVPVRRFIIIIISEGSDEFLKSLESFYVEFIKSPGTM</sequence>
<reference evidence="2" key="2">
    <citation type="submission" date="2025-08" db="UniProtKB">
        <authorList>
            <consortium name="Ensembl"/>
        </authorList>
    </citation>
    <scope>IDENTIFICATION</scope>
</reference>
<keyword evidence="3" id="KW-1185">Reference proteome</keyword>
<reference evidence="2" key="3">
    <citation type="submission" date="2025-09" db="UniProtKB">
        <authorList>
            <consortium name="Ensembl"/>
        </authorList>
    </citation>
    <scope>IDENTIFICATION</scope>
</reference>
<dbReference type="GeneTree" id="ENSGT01060000248726"/>
<feature type="coiled-coil region" evidence="1">
    <location>
        <begin position="71"/>
        <end position="142"/>
    </location>
</feature>
<evidence type="ECO:0000313" key="2">
    <source>
        <dbReference type="Ensembl" id="ENSSAUP00010012594.1"/>
    </source>
</evidence>
<dbReference type="OMA" id="HAENAIC"/>